<evidence type="ECO:0000259" key="5">
    <source>
        <dbReference type="PROSITE" id="PS50110"/>
    </source>
</evidence>
<dbReference type="EMBL" id="JAZGJU010000003">
    <property type="protein sequence ID" value="MEE6126117.1"/>
    <property type="molecule type" value="Genomic_DNA"/>
</dbReference>
<dbReference type="GeneID" id="78301962"/>
<dbReference type="Pfam" id="PF00072">
    <property type="entry name" value="Response_reg"/>
    <property type="match status" value="1"/>
</dbReference>
<gene>
    <name evidence="7" type="ORF">BBI00_08680</name>
    <name evidence="6" type="ORF">V2E39_01820</name>
</gene>
<dbReference type="CDD" id="cd06170">
    <property type="entry name" value="LuxR_C_like"/>
    <property type="match status" value="1"/>
</dbReference>
<comment type="caution">
    <text evidence="7">The sequence shown here is derived from an EMBL/GenBank/DDBJ whole genome shotgun (WGS) entry which is preliminary data.</text>
</comment>
<dbReference type="GO" id="GO:0003677">
    <property type="term" value="F:DNA binding"/>
    <property type="evidence" value="ECO:0007669"/>
    <property type="project" value="UniProtKB-KW"/>
</dbReference>
<evidence type="ECO:0000313" key="7">
    <source>
        <dbReference type="EMBL" id="OCA74400.1"/>
    </source>
</evidence>
<dbReference type="InterPro" id="IPR011006">
    <property type="entry name" value="CheY-like_superfamily"/>
</dbReference>
<dbReference type="AlphaFoldDB" id="A0A1B8ZS30"/>
<dbReference type="Gene3D" id="3.40.50.2300">
    <property type="match status" value="1"/>
</dbReference>
<dbReference type="InterPro" id="IPR016032">
    <property type="entry name" value="Sig_transdc_resp-reg_C-effctor"/>
</dbReference>
<name>A0A1B8ZS30_9FLAO</name>
<dbReference type="Proteomes" id="UP000093432">
    <property type="component" value="Unassembled WGS sequence"/>
</dbReference>
<keyword evidence="2 7" id="KW-0238">DNA-binding</keyword>
<dbReference type="SMART" id="SM00421">
    <property type="entry name" value="HTH_LUXR"/>
    <property type="match status" value="1"/>
</dbReference>
<feature type="modified residue" description="4-aspartylphosphate" evidence="3">
    <location>
        <position position="60"/>
    </location>
</feature>
<dbReference type="RefSeq" id="WP_065398389.1">
    <property type="nucleotide sequence ID" value="NZ_CP033811.1"/>
</dbReference>
<evidence type="ECO:0000259" key="4">
    <source>
        <dbReference type="PROSITE" id="PS50043"/>
    </source>
</evidence>
<organism evidence="7 8">
    <name type="scientific">Chryseobacterium arthrosphaerae</name>
    <dbReference type="NCBI Taxonomy" id="651561"/>
    <lineage>
        <taxon>Bacteria</taxon>
        <taxon>Pseudomonadati</taxon>
        <taxon>Bacteroidota</taxon>
        <taxon>Flavobacteriia</taxon>
        <taxon>Flavobacteriales</taxon>
        <taxon>Weeksellaceae</taxon>
        <taxon>Chryseobacterium group</taxon>
        <taxon>Chryseobacterium</taxon>
    </lineage>
</organism>
<evidence type="ECO:0000313" key="6">
    <source>
        <dbReference type="EMBL" id="MEE6126117.1"/>
    </source>
</evidence>
<feature type="domain" description="Response regulatory" evidence="5">
    <location>
        <begin position="7"/>
        <end position="125"/>
    </location>
</feature>
<dbReference type="Proteomes" id="UP001350005">
    <property type="component" value="Unassembled WGS sequence"/>
</dbReference>
<dbReference type="KEGG" id="carh:EGY05_12480"/>
<evidence type="ECO:0000256" key="3">
    <source>
        <dbReference type="PROSITE-ProRule" id="PRU00169"/>
    </source>
</evidence>
<reference evidence="6 9" key="3">
    <citation type="submission" date="2024-01" db="EMBL/GenBank/DDBJ databases">
        <title>Whole genome of Chryseobacterium arthrosphaerae NNCa 2741.</title>
        <authorList>
            <person name="Boriskina E.V."/>
            <person name="Gordinskaya N.A."/>
            <person name="Kropotov V.S."/>
            <person name="Alekseeva A.E."/>
            <person name="Makhova M.A."/>
            <person name="Kryazhev D.V."/>
            <person name="Shkurkina I.S."/>
        </authorList>
    </citation>
    <scope>NUCLEOTIDE SEQUENCE [LARGE SCALE GENOMIC DNA]</scope>
    <source>
        <strain evidence="6 9">NNCa 2741</strain>
    </source>
</reference>
<dbReference type="InterPro" id="IPR001789">
    <property type="entry name" value="Sig_transdc_resp-reg_receiver"/>
</dbReference>
<dbReference type="GO" id="GO:0006355">
    <property type="term" value="P:regulation of DNA-templated transcription"/>
    <property type="evidence" value="ECO:0007669"/>
    <property type="project" value="InterPro"/>
</dbReference>
<dbReference type="PANTHER" id="PTHR43214">
    <property type="entry name" value="TWO-COMPONENT RESPONSE REGULATOR"/>
    <property type="match status" value="1"/>
</dbReference>
<evidence type="ECO:0000313" key="9">
    <source>
        <dbReference type="Proteomes" id="UP001350005"/>
    </source>
</evidence>
<dbReference type="GO" id="GO:0000160">
    <property type="term" value="P:phosphorelay signal transduction system"/>
    <property type="evidence" value="ECO:0007669"/>
    <property type="project" value="InterPro"/>
</dbReference>
<evidence type="ECO:0000313" key="8">
    <source>
        <dbReference type="Proteomes" id="UP000093432"/>
    </source>
</evidence>
<proteinExistence type="predicted"/>
<protein>
    <submittedName>
        <fullName evidence="7">DNA-binding response regulator</fullName>
    </submittedName>
    <submittedName>
        <fullName evidence="6">Response regulator transcription factor</fullName>
    </submittedName>
</protein>
<dbReference type="SUPFAM" id="SSF46894">
    <property type="entry name" value="C-terminal effector domain of the bipartite response regulators"/>
    <property type="match status" value="1"/>
</dbReference>
<reference evidence="7" key="1">
    <citation type="submission" date="2016-07" db="EMBL/GenBank/DDBJ databases">
        <authorList>
            <person name="Jeong J.-J."/>
            <person name="Kim D.W."/>
            <person name="Sang M.K."/>
            <person name="Choi I.-G."/>
            <person name="Kim K.D."/>
        </authorList>
    </citation>
    <scope>NUCLEOTIDE SEQUENCE</scope>
    <source>
        <strain evidence="7">CC-VM-7</strain>
    </source>
</reference>
<evidence type="ECO:0000256" key="2">
    <source>
        <dbReference type="ARBA" id="ARBA00023125"/>
    </source>
</evidence>
<reference evidence="8" key="2">
    <citation type="submission" date="2016-07" db="EMBL/GenBank/DDBJ databases">
        <authorList>
            <person name="Florea S."/>
            <person name="Webb J.S."/>
            <person name="Jaromczyk J."/>
            <person name="Schardl C.L."/>
        </authorList>
    </citation>
    <scope>NUCLEOTIDE SEQUENCE [LARGE SCALE GENOMIC DNA]</scope>
    <source>
        <strain evidence="8">CC-VM-7</strain>
    </source>
</reference>
<dbReference type="CDD" id="cd17535">
    <property type="entry name" value="REC_NarL-like"/>
    <property type="match status" value="1"/>
</dbReference>
<feature type="domain" description="HTH luxR-type" evidence="4">
    <location>
        <begin position="152"/>
        <end position="217"/>
    </location>
</feature>
<dbReference type="PROSITE" id="PS50043">
    <property type="entry name" value="HTH_LUXR_2"/>
    <property type="match status" value="1"/>
</dbReference>
<dbReference type="InterPro" id="IPR058245">
    <property type="entry name" value="NreC/VraR/RcsB-like_REC"/>
</dbReference>
<accession>A0A1B8ZS30</accession>
<dbReference type="PRINTS" id="PR00038">
    <property type="entry name" value="HTHLUXR"/>
</dbReference>
<dbReference type="PANTHER" id="PTHR43214:SF43">
    <property type="entry name" value="TWO-COMPONENT RESPONSE REGULATOR"/>
    <property type="match status" value="1"/>
</dbReference>
<dbReference type="OrthoDB" id="9795108at2"/>
<dbReference type="PROSITE" id="PS50110">
    <property type="entry name" value="RESPONSE_REGULATORY"/>
    <property type="match status" value="1"/>
</dbReference>
<evidence type="ECO:0000256" key="1">
    <source>
        <dbReference type="ARBA" id="ARBA00022553"/>
    </source>
</evidence>
<keyword evidence="1 3" id="KW-0597">Phosphoprotein</keyword>
<dbReference type="InterPro" id="IPR000792">
    <property type="entry name" value="Tscrpt_reg_LuxR_C"/>
</dbReference>
<dbReference type="InterPro" id="IPR039420">
    <property type="entry name" value="WalR-like"/>
</dbReference>
<dbReference type="Pfam" id="PF00196">
    <property type="entry name" value="GerE"/>
    <property type="match status" value="1"/>
</dbReference>
<dbReference type="STRING" id="651561.BBI00_08680"/>
<dbReference type="SUPFAM" id="SSF52172">
    <property type="entry name" value="CheY-like"/>
    <property type="match status" value="1"/>
</dbReference>
<keyword evidence="9" id="KW-1185">Reference proteome</keyword>
<dbReference type="EMBL" id="MAYG01000001">
    <property type="protein sequence ID" value="OCA74400.1"/>
    <property type="molecule type" value="Genomic_DNA"/>
</dbReference>
<sequence length="229" mass="26095">MEKDSIRLMIVDDEALFRQGISLLVQRETDIVLVRDFSNGKELLDTLTTLEELPHIILMDLNMPEINGVEATKQVHIRYPQIKIIALTSYNTKAFIVNMIQSGACSFLKKNSSPSELLNAIREVHQKGFFYNPEVMEALHENLTEPKKKVSSIFDANHISKREKEVLELICKQYSTPEIADRLFISSRTVEGHRNSLLLKTGAKNTAGLVVYAIESKIVDTNYLKDRFN</sequence>
<dbReference type="SMART" id="SM00448">
    <property type="entry name" value="REC"/>
    <property type="match status" value="1"/>
</dbReference>